<evidence type="ECO:0000313" key="3">
    <source>
        <dbReference type="EMBL" id="PAV89843.1"/>
    </source>
</evidence>
<sequence>MANLMFGKKDKEGASAKEERFEIQLELFKPGAKTYPQFDFRKECRKQLGSTAKSLYDFEGTSGISYSTELEIVKRLEKKYGKKNVKNKVIPWINDRVVDKGAGYEKDDFIDDSEDYDEMVPSSVDTARGGFYVNRGKLEWKDRDVLQMSEESSSSDSESGEGGEGIDDDELKELRNDAGDDGSKQLGKRKPRKSTTTNPESSSPTAVSSSASAQPQAQAHQNNADIQILIPNAKQQPPAAPKAAASAPQKRPNSAASSGAADTADANQQRRLVGAPPTKVSIESLSQLKSSGISLRAIP</sequence>
<comment type="caution">
    <text evidence="3">The sequence shown here is derived from an EMBL/GenBank/DDBJ whole genome shotgun (WGS) entry which is preliminary data.</text>
</comment>
<feature type="domain" description="Hpc2-related" evidence="2">
    <location>
        <begin position="98"/>
        <end position="139"/>
    </location>
</feature>
<dbReference type="STRING" id="2018661.A0A2A2LUH7"/>
<protein>
    <recommendedName>
        <fullName evidence="2">Hpc2-related domain-containing protein</fullName>
    </recommendedName>
</protein>
<dbReference type="OrthoDB" id="68076at2759"/>
<feature type="compositionally biased region" description="Low complexity" evidence="1">
    <location>
        <begin position="194"/>
        <end position="224"/>
    </location>
</feature>
<feature type="compositionally biased region" description="Basic and acidic residues" evidence="1">
    <location>
        <begin position="172"/>
        <end position="183"/>
    </location>
</feature>
<dbReference type="Proteomes" id="UP000218231">
    <property type="component" value="Unassembled WGS sequence"/>
</dbReference>
<feature type="region of interest" description="Disordered" evidence="1">
    <location>
        <begin position="142"/>
        <end position="299"/>
    </location>
</feature>
<accession>A0A2A2LUH7</accession>
<feature type="compositionally biased region" description="Acidic residues" evidence="1">
    <location>
        <begin position="158"/>
        <end position="171"/>
    </location>
</feature>
<name>A0A2A2LUH7_9BILA</name>
<dbReference type="AlphaFoldDB" id="A0A2A2LUH7"/>
<evidence type="ECO:0000256" key="1">
    <source>
        <dbReference type="SAM" id="MobiDB-lite"/>
    </source>
</evidence>
<dbReference type="Pfam" id="PF08729">
    <property type="entry name" value="HUN"/>
    <property type="match status" value="1"/>
</dbReference>
<dbReference type="InterPro" id="IPR014840">
    <property type="entry name" value="HRD"/>
</dbReference>
<dbReference type="PANTHER" id="PTHR21669">
    <property type="entry name" value="CAPZ-INTERACTING PROTEIN AND RELATED PROTEINS"/>
    <property type="match status" value="1"/>
</dbReference>
<dbReference type="GO" id="GO:0006325">
    <property type="term" value="P:chromatin organization"/>
    <property type="evidence" value="ECO:0007669"/>
    <property type="project" value="TreeGrafter"/>
</dbReference>
<organism evidence="3 4">
    <name type="scientific">Diploscapter pachys</name>
    <dbReference type="NCBI Taxonomy" id="2018661"/>
    <lineage>
        <taxon>Eukaryota</taxon>
        <taxon>Metazoa</taxon>
        <taxon>Ecdysozoa</taxon>
        <taxon>Nematoda</taxon>
        <taxon>Chromadorea</taxon>
        <taxon>Rhabditida</taxon>
        <taxon>Rhabditina</taxon>
        <taxon>Rhabditomorpha</taxon>
        <taxon>Rhabditoidea</taxon>
        <taxon>Rhabditidae</taxon>
        <taxon>Diploscapter</taxon>
    </lineage>
</organism>
<dbReference type="GO" id="GO:0005634">
    <property type="term" value="C:nucleus"/>
    <property type="evidence" value="ECO:0007669"/>
    <property type="project" value="TreeGrafter"/>
</dbReference>
<feature type="compositionally biased region" description="Polar residues" evidence="1">
    <location>
        <begin position="281"/>
        <end position="293"/>
    </location>
</feature>
<proteinExistence type="predicted"/>
<dbReference type="EMBL" id="LIAE01006424">
    <property type="protein sequence ID" value="PAV89843.1"/>
    <property type="molecule type" value="Genomic_DNA"/>
</dbReference>
<evidence type="ECO:0000313" key="4">
    <source>
        <dbReference type="Proteomes" id="UP000218231"/>
    </source>
</evidence>
<dbReference type="PANTHER" id="PTHR21669:SF28">
    <property type="entry name" value="YEMANUCLEIN"/>
    <property type="match status" value="1"/>
</dbReference>
<keyword evidence="4" id="KW-1185">Reference proteome</keyword>
<reference evidence="3 4" key="1">
    <citation type="journal article" date="2017" name="Curr. Biol.">
        <title>Genome architecture and evolution of a unichromosomal asexual nematode.</title>
        <authorList>
            <person name="Fradin H."/>
            <person name="Zegar C."/>
            <person name="Gutwein M."/>
            <person name="Lucas J."/>
            <person name="Kovtun M."/>
            <person name="Corcoran D."/>
            <person name="Baugh L.R."/>
            <person name="Kiontke K."/>
            <person name="Gunsalus K."/>
            <person name="Fitch D.H."/>
            <person name="Piano F."/>
        </authorList>
    </citation>
    <scope>NUCLEOTIDE SEQUENCE [LARGE SCALE GENOMIC DNA]</scope>
    <source>
        <strain evidence="3">PF1309</strain>
    </source>
</reference>
<gene>
    <name evidence="3" type="ORF">WR25_00692</name>
</gene>
<evidence type="ECO:0000259" key="2">
    <source>
        <dbReference type="Pfam" id="PF08729"/>
    </source>
</evidence>
<feature type="compositionally biased region" description="Low complexity" evidence="1">
    <location>
        <begin position="233"/>
        <end position="266"/>
    </location>
</feature>